<organism evidence="1 2">
    <name type="scientific">Shouchella rhizosphaerae</name>
    <dbReference type="NCBI Taxonomy" id="866786"/>
    <lineage>
        <taxon>Bacteria</taxon>
        <taxon>Bacillati</taxon>
        <taxon>Bacillota</taxon>
        <taxon>Bacilli</taxon>
        <taxon>Bacillales</taxon>
        <taxon>Bacillaceae</taxon>
        <taxon>Shouchella</taxon>
    </lineage>
</organism>
<name>A0ABZ2CT43_9BACI</name>
<gene>
    <name evidence="1" type="ORF">V5G21_00655</name>
</gene>
<evidence type="ECO:0000313" key="2">
    <source>
        <dbReference type="Proteomes" id="UP001341136"/>
    </source>
</evidence>
<reference evidence="1 2" key="1">
    <citation type="submission" date="2024-01" db="EMBL/GenBank/DDBJ databases">
        <title>Culturomics analysis of mouse respiratory tract.</title>
        <authorList>
            <person name="Phillips A.M."/>
            <person name="Collette N.M."/>
            <person name="Mageeney C.M."/>
            <person name="Sinha A."/>
            <person name="Hern K.E."/>
            <person name="Arkin A.P."/>
            <person name="Williams K.P."/>
            <person name="Branda S."/>
        </authorList>
    </citation>
    <scope>NUCLEOTIDE SEQUENCE [LARGE SCALE GENOMIC DNA]</scope>
    <source>
        <strain evidence="1 2">CP20</strain>
    </source>
</reference>
<sequence length="138" mass="15586">MAAEKEARVVEMTSEGLTVKLNVDVSEALTGLKAVQREAKMATRAVAELGAFGELRDINWDRHENFILILAAKEEGMTYSDREFVIVYPADVADKINDLRKEGYKIFTVLQPLGVVDDFMAEHEGRRERLTSKRAVRD</sequence>
<dbReference type="EMBL" id="CP144921">
    <property type="protein sequence ID" value="WWA30339.1"/>
    <property type="molecule type" value="Genomic_DNA"/>
</dbReference>
<accession>A0ABZ2CT43</accession>
<evidence type="ECO:0000313" key="1">
    <source>
        <dbReference type="EMBL" id="WWA30339.1"/>
    </source>
</evidence>
<dbReference type="Proteomes" id="UP001341136">
    <property type="component" value="Chromosome"/>
</dbReference>
<keyword evidence="2" id="KW-1185">Reference proteome</keyword>
<dbReference type="RefSeq" id="WP_338465095.1">
    <property type="nucleotide sequence ID" value="NZ_CP144921.1"/>
</dbReference>
<protein>
    <submittedName>
        <fullName evidence="1">Uncharacterized protein</fullName>
    </submittedName>
</protein>
<proteinExistence type="predicted"/>